<keyword evidence="2" id="KW-0732">Signal</keyword>
<dbReference type="Pfam" id="PF07589">
    <property type="entry name" value="PEP-CTERM"/>
    <property type="match status" value="1"/>
</dbReference>
<dbReference type="AlphaFoldDB" id="A0A3S2TP93"/>
<feature type="chain" id="PRO_5018604512" evidence="2">
    <location>
        <begin position="47"/>
        <end position="250"/>
    </location>
</feature>
<comment type="caution">
    <text evidence="4">The sequence shown here is derived from an EMBL/GenBank/DDBJ whole genome shotgun (WGS) entry which is preliminary data.</text>
</comment>
<dbReference type="OrthoDB" id="8232023at2"/>
<evidence type="ECO:0000256" key="1">
    <source>
        <dbReference type="SAM" id="MobiDB-lite"/>
    </source>
</evidence>
<protein>
    <submittedName>
        <fullName evidence="4">PEP-CTERM sorting domain-containing protein</fullName>
    </submittedName>
</protein>
<evidence type="ECO:0000313" key="4">
    <source>
        <dbReference type="EMBL" id="RVT53787.1"/>
    </source>
</evidence>
<evidence type="ECO:0000313" key="5">
    <source>
        <dbReference type="Proteomes" id="UP000288178"/>
    </source>
</evidence>
<sequence length="250" mass="26462">MTTIRPTCSATAQVPARRRPATRPARRTAIASLAILATVAATSARAEFTVFDDRTEFLAATLQTATESFDGWVKDTGFHTSAVDVGAFTLSMTPGAGTIYNLIDAPPLTSNSTNINGSTHLMVFTDTGIDLTFSFDQPITAFGADFKGINDEFERTQFSADGSFITVPGEPVNLQLTFFGFTSDTPFDSLTFHGVRNDIYGIDDVTFGTALRVPAVPEPGTMAMLGLGLAGVAMARRRATGRVGQAVTGA</sequence>
<feature type="domain" description="Ice-binding protein C-terminal" evidence="3">
    <location>
        <begin position="215"/>
        <end position="238"/>
    </location>
</feature>
<evidence type="ECO:0000259" key="3">
    <source>
        <dbReference type="Pfam" id="PF07589"/>
    </source>
</evidence>
<evidence type="ECO:0000256" key="2">
    <source>
        <dbReference type="SAM" id="SignalP"/>
    </source>
</evidence>
<dbReference type="NCBIfam" id="TIGR02595">
    <property type="entry name" value="PEP_CTERM"/>
    <property type="match status" value="1"/>
</dbReference>
<name>A0A3S2TP93_9BURK</name>
<keyword evidence="5" id="KW-1185">Reference proteome</keyword>
<proteinExistence type="predicted"/>
<dbReference type="EMBL" id="SACT01000001">
    <property type="protein sequence ID" value="RVT53787.1"/>
    <property type="molecule type" value="Genomic_DNA"/>
</dbReference>
<feature type="region of interest" description="Disordered" evidence="1">
    <location>
        <begin position="1"/>
        <end position="23"/>
    </location>
</feature>
<accession>A0A3S2TP93</accession>
<dbReference type="InterPro" id="IPR013424">
    <property type="entry name" value="Ice-binding_C"/>
</dbReference>
<organism evidence="4 5">
    <name type="scientific">Rubrivivax albus</name>
    <dbReference type="NCBI Taxonomy" id="2499835"/>
    <lineage>
        <taxon>Bacteria</taxon>
        <taxon>Pseudomonadati</taxon>
        <taxon>Pseudomonadota</taxon>
        <taxon>Betaproteobacteria</taxon>
        <taxon>Burkholderiales</taxon>
        <taxon>Sphaerotilaceae</taxon>
        <taxon>Rubrivivax</taxon>
    </lineage>
</organism>
<dbReference type="RefSeq" id="WP_128195300.1">
    <property type="nucleotide sequence ID" value="NZ_SACT01000001.1"/>
</dbReference>
<feature type="signal peptide" evidence="2">
    <location>
        <begin position="1"/>
        <end position="46"/>
    </location>
</feature>
<reference evidence="4 5" key="1">
    <citation type="submission" date="2019-01" db="EMBL/GenBank/DDBJ databases">
        <authorList>
            <person name="Chen W.-M."/>
        </authorList>
    </citation>
    <scope>NUCLEOTIDE SEQUENCE [LARGE SCALE GENOMIC DNA]</scope>
    <source>
        <strain evidence="4 5">ICH-3</strain>
    </source>
</reference>
<dbReference type="Proteomes" id="UP000288178">
    <property type="component" value="Unassembled WGS sequence"/>
</dbReference>
<gene>
    <name evidence="4" type="ORF">ENE75_02550</name>
</gene>